<dbReference type="CDD" id="cd00761">
    <property type="entry name" value="Glyco_tranf_GTA_type"/>
    <property type="match status" value="1"/>
</dbReference>
<reference evidence="2" key="2">
    <citation type="submission" date="2021-08" db="EMBL/GenBank/DDBJ databases">
        <authorList>
            <person name="Tani A."/>
            <person name="Ola A."/>
            <person name="Ogura Y."/>
            <person name="Katsura K."/>
            <person name="Hayashi T."/>
        </authorList>
    </citation>
    <scope>NUCLEOTIDE SEQUENCE</scope>
    <source>
        <strain evidence="2">KCTC 52305</strain>
    </source>
</reference>
<name>A0ABQ4R086_9HYPH</name>
<organism evidence="2 3">
    <name type="scientific">Methylobacterium crusticola</name>
    <dbReference type="NCBI Taxonomy" id="1697972"/>
    <lineage>
        <taxon>Bacteria</taxon>
        <taxon>Pseudomonadati</taxon>
        <taxon>Pseudomonadota</taxon>
        <taxon>Alphaproteobacteria</taxon>
        <taxon>Hyphomicrobiales</taxon>
        <taxon>Methylobacteriaceae</taxon>
        <taxon>Methylobacterium</taxon>
    </lineage>
</organism>
<dbReference type="InterPro" id="IPR001173">
    <property type="entry name" value="Glyco_trans_2-like"/>
</dbReference>
<sequence length="313" mass="33454">MRGEAPPRVSVVIPLHQGAGTIGQALAGVLGQSFSDFEVVVVDDGSTDGGAEAAAALADPRVRLIRQGRQGVAAARNRGLLGARAAWVAFLDAGDLWREDHLAEMVAGARFGDAVAIFGNYVLESRGRPVIPMSVPARRVPDLFAFALAVHRHPVHASAVMVERAAAIDAGLFPVGAPAGEDTDLWCRLALQGAFRYVARPTAIHRDRLRGARPRIQGRVPPPPRFSRTLARLVRDGAVPPALVATARRYGNLLLLEYAGELLEAGDPVSARRVLLRDCSLASDPVRYLKRVVRTFTAGQALHAASRSMGRAR</sequence>
<dbReference type="RefSeq" id="WP_128563702.1">
    <property type="nucleotide sequence ID" value="NZ_BPQH01000011.1"/>
</dbReference>
<dbReference type="Pfam" id="PF00535">
    <property type="entry name" value="Glycos_transf_2"/>
    <property type="match status" value="1"/>
</dbReference>
<protein>
    <recommendedName>
        <fullName evidence="1">Glycosyltransferase 2-like domain-containing protein</fullName>
    </recommendedName>
</protein>
<evidence type="ECO:0000313" key="2">
    <source>
        <dbReference type="EMBL" id="GJD50834.1"/>
    </source>
</evidence>
<feature type="domain" description="Glycosyltransferase 2-like" evidence="1">
    <location>
        <begin position="10"/>
        <end position="128"/>
    </location>
</feature>
<proteinExistence type="predicted"/>
<keyword evidence="3" id="KW-1185">Reference proteome</keyword>
<gene>
    <name evidence="2" type="ORF">OPKNFCMD_3582</name>
</gene>
<dbReference type="SUPFAM" id="SSF53448">
    <property type="entry name" value="Nucleotide-diphospho-sugar transferases"/>
    <property type="match status" value="1"/>
</dbReference>
<reference evidence="2" key="1">
    <citation type="journal article" date="2021" name="Front. Microbiol.">
        <title>Comprehensive Comparative Genomics and Phenotyping of Methylobacterium Species.</title>
        <authorList>
            <person name="Alessa O."/>
            <person name="Ogura Y."/>
            <person name="Fujitani Y."/>
            <person name="Takami H."/>
            <person name="Hayashi T."/>
            <person name="Sahin N."/>
            <person name="Tani A."/>
        </authorList>
    </citation>
    <scope>NUCLEOTIDE SEQUENCE</scope>
    <source>
        <strain evidence="2">KCTC 52305</strain>
    </source>
</reference>
<evidence type="ECO:0000259" key="1">
    <source>
        <dbReference type="Pfam" id="PF00535"/>
    </source>
</evidence>
<dbReference type="PANTHER" id="PTHR43685">
    <property type="entry name" value="GLYCOSYLTRANSFERASE"/>
    <property type="match status" value="1"/>
</dbReference>
<dbReference type="Proteomes" id="UP001055167">
    <property type="component" value="Unassembled WGS sequence"/>
</dbReference>
<dbReference type="InterPro" id="IPR050834">
    <property type="entry name" value="Glycosyltransf_2"/>
</dbReference>
<dbReference type="InterPro" id="IPR029044">
    <property type="entry name" value="Nucleotide-diphossugar_trans"/>
</dbReference>
<comment type="caution">
    <text evidence="2">The sequence shown here is derived from an EMBL/GenBank/DDBJ whole genome shotgun (WGS) entry which is preliminary data.</text>
</comment>
<dbReference type="Gene3D" id="3.90.550.10">
    <property type="entry name" value="Spore Coat Polysaccharide Biosynthesis Protein SpsA, Chain A"/>
    <property type="match status" value="1"/>
</dbReference>
<evidence type="ECO:0000313" key="3">
    <source>
        <dbReference type="Proteomes" id="UP001055167"/>
    </source>
</evidence>
<dbReference type="EMBL" id="BPQH01000011">
    <property type="protein sequence ID" value="GJD50834.1"/>
    <property type="molecule type" value="Genomic_DNA"/>
</dbReference>
<accession>A0ABQ4R086</accession>
<dbReference type="PANTHER" id="PTHR43685:SF11">
    <property type="entry name" value="GLYCOSYLTRANSFERASE TAGX-RELATED"/>
    <property type="match status" value="1"/>
</dbReference>